<reference evidence="3" key="1">
    <citation type="submission" date="2017-02" db="UniProtKB">
        <authorList>
            <consortium name="WormBaseParasite"/>
        </authorList>
    </citation>
    <scope>IDENTIFICATION</scope>
</reference>
<dbReference type="EMBL" id="UZAF01021850">
    <property type="protein sequence ID" value="VDO81412.1"/>
    <property type="molecule type" value="Genomic_DNA"/>
</dbReference>
<name>A0A0N4X6W0_HAEPC</name>
<dbReference type="WBParaSite" id="HPLM_0002010201-mRNA-1">
    <property type="protein sequence ID" value="HPLM_0002010201-mRNA-1"/>
    <property type="gene ID" value="HPLM_0002010201"/>
</dbReference>
<accession>A0A0N4X6W0</accession>
<evidence type="ECO:0000313" key="1">
    <source>
        <dbReference type="EMBL" id="VDO81412.1"/>
    </source>
</evidence>
<keyword evidence="2" id="KW-1185">Reference proteome</keyword>
<organism evidence="3">
    <name type="scientific">Haemonchus placei</name>
    <name type="common">Barber's pole worm</name>
    <dbReference type="NCBI Taxonomy" id="6290"/>
    <lineage>
        <taxon>Eukaryota</taxon>
        <taxon>Metazoa</taxon>
        <taxon>Ecdysozoa</taxon>
        <taxon>Nematoda</taxon>
        <taxon>Chromadorea</taxon>
        <taxon>Rhabditida</taxon>
        <taxon>Rhabditina</taxon>
        <taxon>Rhabditomorpha</taxon>
        <taxon>Strongyloidea</taxon>
        <taxon>Trichostrongylidae</taxon>
        <taxon>Haemonchus</taxon>
    </lineage>
</organism>
<sequence length="108" mass="12261">MFVYGTNVIKGISSVFLQLYALRECLYHTGTTIEARGQAYCKEWRCRVLASLPPVESSLRCSLIMGLAINHLRKPHKTTIRVADSRQPCRLARLRRRGIRPGRMATSS</sequence>
<evidence type="ECO:0000313" key="3">
    <source>
        <dbReference type="WBParaSite" id="HPLM_0002010201-mRNA-1"/>
    </source>
</evidence>
<protein>
    <submittedName>
        <fullName evidence="3">Secreted protein</fullName>
    </submittedName>
</protein>
<dbReference type="Proteomes" id="UP000268014">
    <property type="component" value="Unassembled WGS sequence"/>
</dbReference>
<proteinExistence type="predicted"/>
<gene>
    <name evidence="1" type="ORF">HPLM_LOCUS20094</name>
</gene>
<reference evidence="1 2" key="2">
    <citation type="submission" date="2018-11" db="EMBL/GenBank/DDBJ databases">
        <authorList>
            <consortium name="Pathogen Informatics"/>
        </authorList>
    </citation>
    <scope>NUCLEOTIDE SEQUENCE [LARGE SCALE GENOMIC DNA]</scope>
    <source>
        <strain evidence="1 2">MHpl1</strain>
    </source>
</reference>
<dbReference type="AlphaFoldDB" id="A0A0N4X6W0"/>
<evidence type="ECO:0000313" key="2">
    <source>
        <dbReference type="Proteomes" id="UP000268014"/>
    </source>
</evidence>